<gene>
    <name evidence="1" type="ORF">S01H4_65645</name>
</gene>
<comment type="caution">
    <text evidence="1">The sequence shown here is derived from an EMBL/GenBank/DDBJ whole genome shotgun (WGS) entry which is preliminary data.</text>
</comment>
<name>X1F4S4_9ZZZZ</name>
<dbReference type="EMBL" id="BART01040252">
    <property type="protein sequence ID" value="GAH27545.1"/>
    <property type="molecule type" value="Genomic_DNA"/>
</dbReference>
<accession>X1F4S4</accession>
<sequence>MASIHNFHESTQSISPIYDSSIVLNSAFSFGDESLNEDDTRLAIMLEQPFRVNLRLTAEEEEDKWVDLYKFSKDIPEECSHENYGYLPLFYQWSESCGYK</sequence>
<dbReference type="AlphaFoldDB" id="X1F4S4"/>
<organism evidence="1">
    <name type="scientific">marine sediment metagenome</name>
    <dbReference type="NCBI Taxonomy" id="412755"/>
    <lineage>
        <taxon>unclassified sequences</taxon>
        <taxon>metagenomes</taxon>
        <taxon>ecological metagenomes</taxon>
    </lineage>
</organism>
<proteinExistence type="predicted"/>
<evidence type="ECO:0000313" key="1">
    <source>
        <dbReference type="EMBL" id="GAH27545.1"/>
    </source>
</evidence>
<reference evidence="1" key="1">
    <citation type="journal article" date="2014" name="Front. Microbiol.">
        <title>High frequency of phylogenetically diverse reductive dehalogenase-homologous genes in deep subseafloor sedimentary metagenomes.</title>
        <authorList>
            <person name="Kawai M."/>
            <person name="Futagami T."/>
            <person name="Toyoda A."/>
            <person name="Takaki Y."/>
            <person name="Nishi S."/>
            <person name="Hori S."/>
            <person name="Arai W."/>
            <person name="Tsubouchi T."/>
            <person name="Morono Y."/>
            <person name="Uchiyama I."/>
            <person name="Ito T."/>
            <person name="Fujiyama A."/>
            <person name="Inagaki F."/>
            <person name="Takami H."/>
        </authorList>
    </citation>
    <scope>NUCLEOTIDE SEQUENCE</scope>
    <source>
        <strain evidence="1">Expedition CK06-06</strain>
    </source>
</reference>
<feature type="non-terminal residue" evidence="1">
    <location>
        <position position="100"/>
    </location>
</feature>
<protein>
    <submittedName>
        <fullName evidence="1">Uncharacterized protein</fullName>
    </submittedName>
</protein>